<proteinExistence type="inferred from homology"/>
<evidence type="ECO:0000256" key="6">
    <source>
        <dbReference type="ARBA" id="ARBA00023136"/>
    </source>
</evidence>
<evidence type="ECO:0000256" key="3">
    <source>
        <dbReference type="ARBA" id="ARBA00006929"/>
    </source>
</evidence>
<dbReference type="Pfam" id="PF02107">
    <property type="entry name" value="FlgH"/>
    <property type="match status" value="1"/>
</dbReference>
<keyword evidence="6 11" id="KW-0472">Membrane</keyword>
<evidence type="ECO:0000256" key="2">
    <source>
        <dbReference type="ARBA" id="ARBA00004635"/>
    </source>
</evidence>
<name>A0A919KGV8_9XANT</name>
<evidence type="ECO:0000313" key="13">
    <source>
        <dbReference type="EMBL" id="GHH46395.1"/>
    </source>
</evidence>
<dbReference type="PROSITE" id="PS51257">
    <property type="entry name" value="PROKAR_LIPOPROTEIN"/>
    <property type="match status" value="1"/>
</dbReference>
<gene>
    <name evidence="11 13" type="primary">flgH</name>
    <name evidence="13" type="ORF">GCM10009090_01420</name>
</gene>
<evidence type="ECO:0000313" key="14">
    <source>
        <dbReference type="Proteomes" id="UP000623958"/>
    </source>
</evidence>
<protein>
    <recommendedName>
        <fullName evidence="11">Flagellar L-ring protein</fullName>
    </recommendedName>
    <alternativeName>
        <fullName evidence="11">Basal body L-ring protein</fullName>
    </alternativeName>
</protein>
<evidence type="ECO:0000256" key="1">
    <source>
        <dbReference type="ARBA" id="ARBA00002591"/>
    </source>
</evidence>
<comment type="function">
    <text evidence="1 11">Assembles around the rod to form the L-ring and probably protects the motor/basal body from shearing forces during rotation.</text>
</comment>
<sequence length="234" mass="25137">MSTCRLALCALASSMLLSGCVSFPLFSAGIRGGDKKKEEPLPQTAIEYAPTAGAIYREGAPGRLNLYSDHRARDVGDLLTIVLSETTAAQTRASTNTQKTTKLDMANPTIAGRNPTWNGRDILENEVDASRDFSGTGASSQSNSLNGNLTVTVIRRLPNGNLVVRGQKNLRLNQGNEFVQVEGVVREVDISRDNTVPSSLVADARISYNGRGTLSQSNQAGALARFFNSPLYPY</sequence>
<evidence type="ECO:0000256" key="4">
    <source>
        <dbReference type="ARBA" id="ARBA00011439"/>
    </source>
</evidence>
<dbReference type="GO" id="GO:0009279">
    <property type="term" value="C:cell outer membrane"/>
    <property type="evidence" value="ECO:0007669"/>
    <property type="project" value="UniProtKB-SubCell"/>
</dbReference>
<reference evidence="13" key="1">
    <citation type="journal article" date="2014" name="Int. J. Syst. Evol. Microbiol.">
        <title>Complete genome sequence of Corynebacterium casei LMG S-19264T (=DSM 44701T), isolated from a smear-ripened cheese.</title>
        <authorList>
            <consortium name="US DOE Joint Genome Institute (JGI-PGF)"/>
            <person name="Walter F."/>
            <person name="Albersmeier A."/>
            <person name="Kalinowski J."/>
            <person name="Ruckert C."/>
        </authorList>
    </citation>
    <scope>NUCLEOTIDE SEQUENCE</scope>
    <source>
        <strain evidence="13">JCM 13306</strain>
    </source>
</reference>
<dbReference type="InterPro" id="IPR000527">
    <property type="entry name" value="Flag_Lring"/>
</dbReference>
<dbReference type="GO" id="GO:0009427">
    <property type="term" value="C:bacterial-type flagellum basal body, distal rod, L ring"/>
    <property type="evidence" value="ECO:0007669"/>
    <property type="project" value="InterPro"/>
</dbReference>
<dbReference type="PRINTS" id="PR01008">
    <property type="entry name" value="FLGLRINGFLGH"/>
</dbReference>
<feature type="chain" id="PRO_5036954546" description="Flagellar L-ring protein" evidence="12">
    <location>
        <begin position="28"/>
        <end position="234"/>
    </location>
</feature>
<comment type="subunit">
    <text evidence="4 11">The basal body constitutes a major portion of the flagellar organelle and consists of four rings (L,P,S, and M) mounted on a central rod.</text>
</comment>
<keyword evidence="13" id="KW-0282">Flagellum</keyword>
<dbReference type="GO" id="GO:0071973">
    <property type="term" value="P:bacterial-type flagellum-dependent cell motility"/>
    <property type="evidence" value="ECO:0007669"/>
    <property type="project" value="InterPro"/>
</dbReference>
<evidence type="ECO:0000256" key="7">
    <source>
        <dbReference type="ARBA" id="ARBA00023139"/>
    </source>
</evidence>
<dbReference type="HAMAP" id="MF_00415">
    <property type="entry name" value="FlgH"/>
    <property type="match status" value="1"/>
</dbReference>
<dbReference type="EMBL" id="BNBA01000001">
    <property type="protein sequence ID" value="GHH46395.1"/>
    <property type="molecule type" value="Genomic_DNA"/>
</dbReference>
<dbReference type="PANTHER" id="PTHR34933">
    <property type="entry name" value="FLAGELLAR L-RING PROTEIN"/>
    <property type="match status" value="1"/>
</dbReference>
<keyword evidence="5 11" id="KW-0732">Signal</keyword>
<dbReference type="GO" id="GO:0003774">
    <property type="term" value="F:cytoskeletal motor activity"/>
    <property type="evidence" value="ECO:0007669"/>
    <property type="project" value="InterPro"/>
</dbReference>
<evidence type="ECO:0000256" key="11">
    <source>
        <dbReference type="HAMAP-Rule" id="MF_00415"/>
    </source>
</evidence>
<keyword evidence="14" id="KW-1185">Reference proteome</keyword>
<dbReference type="Proteomes" id="UP000623958">
    <property type="component" value="Unassembled WGS sequence"/>
</dbReference>
<keyword evidence="9 11" id="KW-0998">Cell outer membrane</keyword>
<dbReference type="AlphaFoldDB" id="A0A919KGV8"/>
<dbReference type="NCBIfam" id="NF001304">
    <property type="entry name" value="PRK00249.1-4"/>
    <property type="match status" value="1"/>
</dbReference>
<evidence type="ECO:0000256" key="5">
    <source>
        <dbReference type="ARBA" id="ARBA00022729"/>
    </source>
</evidence>
<evidence type="ECO:0000256" key="12">
    <source>
        <dbReference type="SAM" id="SignalP"/>
    </source>
</evidence>
<reference evidence="13" key="2">
    <citation type="submission" date="2020-09" db="EMBL/GenBank/DDBJ databases">
        <authorList>
            <person name="Sun Q."/>
            <person name="Ohkuma M."/>
        </authorList>
    </citation>
    <scope>NUCLEOTIDE SEQUENCE</scope>
    <source>
        <strain evidence="13">JCM 13306</strain>
    </source>
</reference>
<evidence type="ECO:0000256" key="10">
    <source>
        <dbReference type="ARBA" id="ARBA00023288"/>
    </source>
</evidence>
<evidence type="ECO:0000256" key="9">
    <source>
        <dbReference type="ARBA" id="ARBA00023237"/>
    </source>
</evidence>
<organism evidence="13 14">
    <name type="scientific">Xanthomonas boreopolis</name>
    <dbReference type="NCBI Taxonomy" id="86183"/>
    <lineage>
        <taxon>Bacteria</taxon>
        <taxon>Pseudomonadati</taxon>
        <taxon>Pseudomonadota</taxon>
        <taxon>Gammaproteobacteria</taxon>
        <taxon>Lysobacterales</taxon>
        <taxon>Lysobacteraceae</taxon>
        <taxon>Xanthomonas</taxon>
    </lineage>
</organism>
<keyword evidence="8 11" id="KW-0975">Bacterial flagellum</keyword>
<keyword evidence="13" id="KW-0966">Cell projection</keyword>
<comment type="caution">
    <text evidence="13">The sequence shown here is derived from an EMBL/GenBank/DDBJ whole genome shotgun (WGS) entry which is preliminary data.</text>
</comment>
<dbReference type="PANTHER" id="PTHR34933:SF1">
    <property type="entry name" value="FLAGELLAR L-RING PROTEIN"/>
    <property type="match status" value="1"/>
</dbReference>
<comment type="subcellular location">
    <subcellularLocation>
        <location evidence="11">Cell outer membrane</location>
        <topology evidence="11">Lipid-anchor</topology>
    </subcellularLocation>
    <subcellularLocation>
        <location evidence="11">Bacterial flagellum basal body</location>
    </subcellularLocation>
    <subcellularLocation>
        <location evidence="2">Membrane</location>
        <topology evidence="2">Lipid-anchor</topology>
    </subcellularLocation>
</comment>
<feature type="signal peptide" evidence="12">
    <location>
        <begin position="1"/>
        <end position="27"/>
    </location>
</feature>
<evidence type="ECO:0000256" key="8">
    <source>
        <dbReference type="ARBA" id="ARBA00023143"/>
    </source>
</evidence>
<keyword evidence="10 11" id="KW-0449">Lipoprotein</keyword>
<keyword evidence="13" id="KW-0969">Cilium</keyword>
<dbReference type="RefSeq" id="WP_140721414.1">
    <property type="nucleotide sequence ID" value="NZ_BNBA01000001.1"/>
</dbReference>
<accession>A0A919KGV8</accession>
<comment type="similarity">
    <text evidence="3 11">Belongs to the FlgH family.</text>
</comment>
<keyword evidence="7" id="KW-0564">Palmitate</keyword>